<keyword evidence="7 9" id="KW-0862">Zinc</keyword>
<dbReference type="InterPro" id="IPR001948">
    <property type="entry name" value="Peptidase_M18"/>
</dbReference>
<dbReference type="PANTHER" id="PTHR28570:SF3">
    <property type="entry name" value="ASPARTYL AMINOPEPTIDASE"/>
    <property type="match status" value="1"/>
</dbReference>
<dbReference type="InterPro" id="IPR023358">
    <property type="entry name" value="Peptidase_M18_dom2"/>
</dbReference>
<evidence type="ECO:0000256" key="9">
    <source>
        <dbReference type="RuleBase" id="RU004386"/>
    </source>
</evidence>
<dbReference type="Gene3D" id="2.30.250.10">
    <property type="entry name" value="Aminopeptidase i, Domain 2"/>
    <property type="match status" value="1"/>
</dbReference>
<evidence type="ECO:0000256" key="2">
    <source>
        <dbReference type="ARBA" id="ARBA00008290"/>
    </source>
</evidence>
<evidence type="ECO:0000256" key="6">
    <source>
        <dbReference type="ARBA" id="ARBA00022801"/>
    </source>
</evidence>
<dbReference type="GO" id="GO:0005737">
    <property type="term" value="C:cytoplasm"/>
    <property type="evidence" value="ECO:0007669"/>
    <property type="project" value="UniProtKB-ARBA"/>
</dbReference>
<evidence type="ECO:0000256" key="1">
    <source>
        <dbReference type="ARBA" id="ARBA00001947"/>
    </source>
</evidence>
<dbReference type="PANTHER" id="PTHR28570">
    <property type="entry name" value="ASPARTYL AMINOPEPTIDASE"/>
    <property type="match status" value="1"/>
</dbReference>
<keyword evidence="12" id="KW-1185">Reference proteome</keyword>
<dbReference type="GO" id="GO:0006508">
    <property type="term" value="P:proteolysis"/>
    <property type="evidence" value="ECO:0007669"/>
    <property type="project" value="UniProtKB-KW"/>
</dbReference>
<dbReference type="GO" id="GO:0008237">
    <property type="term" value="F:metallopeptidase activity"/>
    <property type="evidence" value="ECO:0007669"/>
    <property type="project" value="UniProtKB-KW"/>
</dbReference>
<evidence type="ECO:0000256" key="5">
    <source>
        <dbReference type="ARBA" id="ARBA00022723"/>
    </source>
</evidence>
<dbReference type="GO" id="GO:0004177">
    <property type="term" value="F:aminopeptidase activity"/>
    <property type="evidence" value="ECO:0007669"/>
    <property type="project" value="UniProtKB-KW"/>
</dbReference>
<name>A0A542ZBW9_9ACTN</name>
<keyword evidence="5 9" id="KW-0479">Metal-binding</keyword>
<keyword evidence="6 9" id="KW-0378">Hydrolase</keyword>
<dbReference type="RefSeq" id="WP_142093670.1">
    <property type="nucleotide sequence ID" value="NZ_BAAAMD010000004.1"/>
</dbReference>
<dbReference type="Gene3D" id="3.40.630.10">
    <property type="entry name" value="Zn peptidases"/>
    <property type="match status" value="1"/>
</dbReference>
<dbReference type="EMBL" id="VFOR01000002">
    <property type="protein sequence ID" value="TQL57842.1"/>
    <property type="molecule type" value="Genomic_DNA"/>
</dbReference>
<organism evidence="11 12">
    <name type="scientific">Propioniferax innocua</name>
    <dbReference type="NCBI Taxonomy" id="1753"/>
    <lineage>
        <taxon>Bacteria</taxon>
        <taxon>Bacillati</taxon>
        <taxon>Actinomycetota</taxon>
        <taxon>Actinomycetes</taxon>
        <taxon>Propionibacteriales</taxon>
        <taxon>Propionibacteriaceae</taxon>
        <taxon>Propioniferax</taxon>
    </lineage>
</organism>
<gene>
    <name evidence="11" type="ORF">FB460_1687</name>
</gene>
<proteinExistence type="inferred from homology"/>
<keyword evidence="8 9" id="KW-0482">Metalloprotease</keyword>
<evidence type="ECO:0000256" key="10">
    <source>
        <dbReference type="RuleBase" id="RU004387"/>
    </source>
</evidence>
<evidence type="ECO:0000256" key="4">
    <source>
        <dbReference type="ARBA" id="ARBA00022670"/>
    </source>
</evidence>
<keyword evidence="3 9" id="KW-0031">Aminopeptidase</keyword>
<protein>
    <recommendedName>
        <fullName evidence="10">M18 family aminopeptidase</fullName>
        <ecNumber evidence="10">3.4.11.-</ecNumber>
    </recommendedName>
</protein>
<evidence type="ECO:0000256" key="7">
    <source>
        <dbReference type="ARBA" id="ARBA00022833"/>
    </source>
</evidence>
<evidence type="ECO:0000256" key="8">
    <source>
        <dbReference type="ARBA" id="ARBA00023049"/>
    </source>
</evidence>
<dbReference type="SUPFAM" id="SSF53187">
    <property type="entry name" value="Zn-dependent exopeptidases"/>
    <property type="match status" value="1"/>
</dbReference>
<sequence length="425" mass="45404">MPHTDAPPHAENLAAFVQASPSSYHAANAVADLLVEAGFTRQDETEAWDASPGGHVLVRDGAVLAWRVPENATPGDVGFRIVGCHTDSPGFKVKPDPTLGAAGWQQVGVEVYGSPLLGSWTDRELGISGRVHTRSGECRLVRLDGLMRIPQLAIHLNRGVNNDGLKLDPQTHVQPIYSARRPDLRLLDLLAEKVGIEAEDIAGHDLFAHTCQAPEVFGADDEFFASPRLDNLSSVHAALIALMNADECDDIQVLAAFDHEEVGSSTRSGAAGPLLEDVLRRTAHALGADADQFARMIARSTCISADAGHAVHPNYATFHDPVHHPLLNEGPLLKVNANQRYTSDASGATLWERVCAVAGVPTQTFVSNNQLPCGSTIGPLTATRLGITTVDVGVPLLSMHSAREMAGVDDLYFLTRALQAYWAGA</sequence>
<dbReference type="EC" id="3.4.11.-" evidence="10"/>
<accession>A0A542ZBW9</accession>
<dbReference type="PRINTS" id="PR00932">
    <property type="entry name" value="AMINO1PTASE"/>
</dbReference>
<evidence type="ECO:0000313" key="11">
    <source>
        <dbReference type="EMBL" id="TQL57842.1"/>
    </source>
</evidence>
<dbReference type="SUPFAM" id="SSF101821">
    <property type="entry name" value="Aminopeptidase/glucanase lid domain"/>
    <property type="match status" value="1"/>
</dbReference>
<dbReference type="Pfam" id="PF02127">
    <property type="entry name" value="Peptidase_M18"/>
    <property type="match status" value="1"/>
</dbReference>
<evidence type="ECO:0000256" key="3">
    <source>
        <dbReference type="ARBA" id="ARBA00022438"/>
    </source>
</evidence>
<evidence type="ECO:0000313" key="12">
    <source>
        <dbReference type="Proteomes" id="UP000316196"/>
    </source>
</evidence>
<dbReference type="OrthoDB" id="5288740at2"/>
<comment type="caution">
    <text evidence="11">The sequence shown here is derived from an EMBL/GenBank/DDBJ whole genome shotgun (WGS) entry which is preliminary data.</text>
</comment>
<dbReference type="Proteomes" id="UP000316196">
    <property type="component" value="Unassembled WGS sequence"/>
</dbReference>
<dbReference type="NCBIfam" id="NF002759">
    <property type="entry name" value="PRK02813.1"/>
    <property type="match status" value="1"/>
</dbReference>
<comment type="cofactor">
    <cofactor evidence="1 10">
        <name>Zn(2+)</name>
        <dbReference type="ChEBI" id="CHEBI:29105"/>
    </cofactor>
</comment>
<dbReference type="CDD" id="cd05658">
    <property type="entry name" value="M18_DAP"/>
    <property type="match status" value="1"/>
</dbReference>
<comment type="similarity">
    <text evidence="2 9">Belongs to the peptidase M18 family.</text>
</comment>
<reference evidence="11 12" key="1">
    <citation type="submission" date="2019-06" db="EMBL/GenBank/DDBJ databases">
        <title>Sequencing the genomes of 1000 actinobacteria strains.</title>
        <authorList>
            <person name="Klenk H.-P."/>
        </authorList>
    </citation>
    <scope>NUCLEOTIDE SEQUENCE [LARGE SCALE GENOMIC DNA]</scope>
    <source>
        <strain evidence="11 12">DSM 8251</strain>
    </source>
</reference>
<keyword evidence="4 9" id="KW-0645">Protease</keyword>
<dbReference type="GO" id="GO:0008270">
    <property type="term" value="F:zinc ion binding"/>
    <property type="evidence" value="ECO:0007669"/>
    <property type="project" value="InterPro"/>
</dbReference>
<dbReference type="AlphaFoldDB" id="A0A542ZBW9"/>